<evidence type="ECO:0000256" key="7">
    <source>
        <dbReference type="ARBA" id="ARBA00023136"/>
    </source>
</evidence>
<gene>
    <name evidence="10" type="ORF">SAMN05660443_1000</name>
</gene>
<dbReference type="STRING" id="1122252.SAMN05660443_1000"/>
<dbReference type="PANTHER" id="PTHR30574:SF1">
    <property type="entry name" value="SULPHUR TRANSPORT DOMAIN-CONTAINING PROTEIN"/>
    <property type="match status" value="1"/>
</dbReference>
<proteinExistence type="inferred from homology"/>
<comment type="subcellular location">
    <subcellularLocation>
        <location evidence="1">Cell inner membrane</location>
        <topology evidence="1">Multi-pass membrane protein</topology>
    </subcellularLocation>
</comment>
<dbReference type="AlphaFoldDB" id="A0A1I1FN33"/>
<keyword evidence="2" id="KW-0813">Transport</keyword>
<feature type="transmembrane region" description="Helical" evidence="9">
    <location>
        <begin position="165"/>
        <end position="182"/>
    </location>
</feature>
<feature type="transmembrane region" description="Helical" evidence="9">
    <location>
        <begin position="54"/>
        <end position="72"/>
    </location>
</feature>
<feature type="transmembrane region" description="Helical" evidence="9">
    <location>
        <begin position="288"/>
        <end position="309"/>
    </location>
</feature>
<keyword evidence="6 9" id="KW-1133">Transmembrane helix</keyword>
<feature type="transmembrane region" description="Helical" evidence="9">
    <location>
        <begin position="12"/>
        <end position="33"/>
    </location>
</feature>
<dbReference type="GO" id="GO:0005886">
    <property type="term" value="C:plasma membrane"/>
    <property type="evidence" value="ECO:0007669"/>
    <property type="project" value="UniProtKB-SubCell"/>
</dbReference>
<evidence type="ECO:0000313" key="10">
    <source>
        <dbReference type="EMBL" id="SFB98513.1"/>
    </source>
</evidence>
<evidence type="ECO:0000256" key="6">
    <source>
        <dbReference type="ARBA" id="ARBA00022989"/>
    </source>
</evidence>
<dbReference type="Proteomes" id="UP000199058">
    <property type="component" value="Unassembled WGS sequence"/>
</dbReference>
<comment type="similarity">
    <text evidence="8">Belongs to the TsuA/YedE (TC 9.B.102) family.</text>
</comment>
<name>A0A1I1FN33_9GAMM</name>
<protein>
    <submittedName>
        <fullName evidence="10">Uncharacterized protein</fullName>
    </submittedName>
</protein>
<keyword evidence="11" id="KW-1185">Reference proteome</keyword>
<evidence type="ECO:0000313" key="11">
    <source>
        <dbReference type="Proteomes" id="UP000199058"/>
    </source>
</evidence>
<evidence type="ECO:0000256" key="5">
    <source>
        <dbReference type="ARBA" id="ARBA00022692"/>
    </source>
</evidence>
<feature type="transmembrane region" description="Helical" evidence="9">
    <location>
        <begin position="194"/>
        <end position="216"/>
    </location>
</feature>
<dbReference type="PANTHER" id="PTHR30574">
    <property type="entry name" value="INNER MEMBRANE PROTEIN YEDE"/>
    <property type="match status" value="1"/>
</dbReference>
<feature type="transmembrane region" description="Helical" evidence="9">
    <location>
        <begin position="124"/>
        <end position="145"/>
    </location>
</feature>
<reference evidence="10 11" key="1">
    <citation type="submission" date="2016-10" db="EMBL/GenBank/DDBJ databases">
        <authorList>
            <person name="de Groot N.N."/>
        </authorList>
    </citation>
    <scope>NUCLEOTIDE SEQUENCE [LARGE SCALE GENOMIC DNA]</scope>
    <source>
        <strain evidence="10 11">DSM 18438</strain>
    </source>
</reference>
<feature type="transmembrane region" description="Helical" evidence="9">
    <location>
        <begin position="248"/>
        <end position="268"/>
    </location>
</feature>
<keyword evidence="4" id="KW-0997">Cell inner membrane</keyword>
<evidence type="ECO:0000256" key="9">
    <source>
        <dbReference type="SAM" id="Phobius"/>
    </source>
</evidence>
<evidence type="ECO:0000256" key="4">
    <source>
        <dbReference type="ARBA" id="ARBA00022519"/>
    </source>
</evidence>
<keyword evidence="5 9" id="KW-0812">Transmembrane</keyword>
<keyword evidence="7 9" id="KW-0472">Membrane</keyword>
<dbReference type="EMBL" id="FOLH01000002">
    <property type="protein sequence ID" value="SFB98513.1"/>
    <property type="molecule type" value="Genomic_DNA"/>
</dbReference>
<evidence type="ECO:0000256" key="2">
    <source>
        <dbReference type="ARBA" id="ARBA00022448"/>
    </source>
</evidence>
<dbReference type="Pfam" id="PF04143">
    <property type="entry name" value="Sulf_transp"/>
    <property type="match status" value="1"/>
</dbReference>
<feature type="transmembrane region" description="Helical" evidence="9">
    <location>
        <begin position="92"/>
        <end position="112"/>
    </location>
</feature>
<keyword evidence="3" id="KW-1003">Cell membrane</keyword>
<accession>A0A1I1FN33</accession>
<evidence type="ECO:0000256" key="1">
    <source>
        <dbReference type="ARBA" id="ARBA00004429"/>
    </source>
</evidence>
<evidence type="ECO:0000256" key="3">
    <source>
        <dbReference type="ARBA" id="ARBA00022475"/>
    </source>
</evidence>
<organism evidence="10 11">
    <name type="scientific">Marinospirillum celere</name>
    <dbReference type="NCBI Taxonomy" id="1122252"/>
    <lineage>
        <taxon>Bacteria</taxon>
        <taxon>Pseudomonadati</taxon>
        <taxon>Pseudomonadota</taxon>
        <taxon>Gammaproteobacteria</taxon>
        <taxon>Oceanospirillales</taxon>
        <taxon>Oceanospirillaceae</taxon>
        <taxon>Marinospirillum</taxon>
    </lineage>
</organism>
<feature type="transmembrane region" description="Helical" evidence="9">
    <location>
        <begin position="315"/>
        <end position="334"/>
    </location>
</feature>
<sequence>MYDWYLDLLDNHQLLVLWSTALLGLSFGALAQWSRFCLLRGLVEACQQQSYQKLRLFVLALAFALLGSQFLVWQGIVDLQASIYVQSTPPLLALLLGGVLFGYGMALANACGARSLVLLASGNLRSVVTLFALALAAGMTLSGLLAPVRIYLEDLTRVELPFAQLPAWMTLPLVAVALAWVLKSDQFRRSPKQLLAGALIGLLVPAGWWITGYLGADDFEPVRLASMTFVAPVTETQQYLQLSTGTRLSFGVVLVAGVLAGALLRALLGREFAWQGFESISQLQGSLVGGLLMGFGGVLALGCSLGQGLTGVSTLALASMVALVGILFGAWLKIRLAARA</sequence>
<dbReference type="InterPro" id="IPR007272">
    <property type="entry name" value="Sulf_transp_TsuA/YedE"/>
</dbReference>
<evidence type="ECO:0000256" key="8">
    <source>
        <dbReference type="ARBA" id="ARBA00035655"/>
    </source>
</evidence>
<dbReference type="RefSeq" id="WP_218149387.1">
    <property type="nucleotide sequence ID" value="NZ_FOLH01000002.1"/>
</dbReference>